<dbReference type="RefSeq" id="WP_013924320.1">
    <property type="nucleotide sequence ID" value="NZ_JSAM01000127.1"/>
</dbReference>
<gene>
    <name evidence="1" type="ORF">DB43_AQ00470</name>
</gene>
<dbReference type="AlphaFoldDB" id="A0A0C1BXJ8"/>
<protein>
    <submittedName>
        <fullName evidence="1">Uncharacterized protein</fullName>
    </submittedName>
</protein>
<name>A0A0C1BXJ8_9BACT</name>
<dbReference type="Proteomes" id="UP000031307">
    <property type="component" value="Unassembled WGS sequence"/>
</dbReference>
<reference evidence="1 2" key="1">
    <citation type="journal article" date="2014" name="Mol. Biol. Evol.">
        <title>Massive expansion of Ubiquitination-related gene families within the Chlamydiae.</title>
        <authorList>
            <person name="Domman D."/>
            <person name="Collingro A."/>
            <person name="Lagkouvardos I."/>
            <person name="Gehre L."/>
            <person name="Weinmaier T."/>
            <person name="Rattei T."/>
            <person name="Subtil A."/>
            <person name="Horn M."/>
        </authorList>
    </citation>
    <scope>NUCLEOTIDE SEQUENCE [LARGE SCALE GENOMIC DNA]</scope>
    <source>
        <strain evidence="1 2">OEW1</strain>
    </source>
</reference>
<sequence length="420" mass="49060">MEALEQMMMEKCATQVEFHQKMDQIAQVLEGQRWLDIDLLPKKSYGRWYKWLRWATSFLPGDRFTTMRISNVVSSLSLFCEKNKEWMGLTDCSKLKDVMDFFELKATKSSEKRECLESLCKVRISLKKIEEEKKPKVPKLEQIQTLSPLEFEAYLQPWIEQKMLEPLLDLIPMIDSELIRVFVDKCGDDECALKALYQKFPTGVVYLSDPQLICLVNGLKKMRDREEQVFSLFSAICRTPLSTKEIIRKYLLLLETLTPLFSLSLLRKKGEDTKVRCERVYLTTAVALNNLRNERKRKISEVLDCLNFDHRIESPFFIMLFTENASVNEVRELLSLSAKAREKVAEFMDFAMQNDKKSNIESLLPYINTSEKFRYIVQKIILSSKRQAQHVHLFLHGTSLYKSPLAAKEKLAILQENGIY</sequence>
<dbReference type="EMBL" id="JSAM01000127">
    <property type="protein sequence ID" value="KIA76241.1"/>
    <property type="molecule type" value="Genomic_DNA"/>
</dbReference>
<accession>A0A0C1BXJ8</accession>
<evidence type="ECO:0000313" key="2">
    <source>
        <dbReference type="Proteomes" id="UP000031307"/>
    </source>
</evidence>
<comment type="caution">
    <text evidence="1">The sequence shown here is derived from an EMBL/GenBank/DDBJ whole genome shotgun (WGS) entry which is preliminary data.</text>
</comment>
<organism evidence="1 2">
    <name type="scientific">Parachlamydia acanthamoebae</name>
    <dbReference type="NCBI Taxonomy" id="83552"/>
    <lineage>
        <taxon>Bacteria</taxon>
        <taxon>Pseudomonadati</taxon>
        <taxon>Chlamydiota</taxon>
        <taxon>Chlamydiia</taxon>
        <taxon>Parachlamydiales</taxon>
        <taxon>Parachlamydiaceae</taxon>
        <taxon>Parachlamydia</taxon>
    </lineage>
</organism>
<dbReference type="PATRIC" id="fig|83552.4.peg.2692"/>
<proteinExistence type="predicted"/>
<evidence type="ECO:0000313" key="1">
    <source>
        <dbReference type="EMBL" id="KIA76241.1"/>
    </source>
</evidence>